<evidence type="ECO:0000259" key="14">
    <source>
        <dbReference type="PROSITE" id="PS50157"/>
    </source>
</evidence>
<feature type="compositionally biased region" description="Polar residues" evidence="13">
    <location>
        <begin position="897"/>
        <end position="927"/>
    </location>
</feature>
<dbReference type="GO" id="GO:0005634">
    <property type="term" value="C:nucleus"/>
    <property type="evidence" value="ECO:0007669"/>
    <property type="project" value="UniProtKB-SubCell"/>
</dbReference>
<feature type="region of interest" description="Disordered" evidence="13">
    <location>
        <begin position="478"/>
        <end position="550"/>
    </location>
</feature>
<dbReference type="PROSITE" id="PS00028">
    <property type="entry name" value="ZINC_FINGER_C2H2_1"/>
    <property type="match status" value="1"/>
</dbReference>
<dbReference type="FunFam" id="3.30.160.60:FF:000395">
    <property type="entry name" value="zinc finger protein 513"/>
    <property type="match status" value="1"/>
</dbReference>
<evidence type="ECO:0000256" key="2">
    <source>
        <dbReference type="ARBA" id="ARBA00004496"/>
    </source>
</evidence>
<feature type="compositionally biased region" description="Basic residues" evidence="13">
    <location>
        <begin position="832"/>
        <end position="845"/>
    </location>
</feature>
<evidence type="ECO:0000256" key="6">
    <source>
        <dbReference type="ARBA" id="ARBA00022737"/>
    </source>
</evidence>
<keyword evidence="7 12" id="KW-0863">Zinc-finger</keyword>
<dbReference type="SUPFAM" id="SSF57667">
    <property type="entry name" value="beta-beta-alpha zinc fingers"/>
    <property type="match status" value="5"/>
</dbReference>
<evidence type="ECO:0000256" key="11">
    <source>
        <dbReference type="ARBA" id="ARBA00023242"/>
    </source>
</evidence>
<feature type="region of interest" description="Disordered" evidence="13">
    <location>
        <begin position="671"/>
        <end position="770"/>
    </location>
</feature>
<dbReference type="InterPro" id="IPR013087">
    <property type="entry name" value="Znf_C2H2_type"/>
</dbReference>
<feature type="domain" description="C2H2-type" evidence="14">
    <location>
        <begin position="366"/>
        <end position="394"/>
    </location>
</feature>
<keyword evidence="6" id="KW-0677">Repeat</keyword>
<dbReference type="FunFam" id="3.30.160.60:FF:002187">
    <property type="entry name" value="RE1-silencing transcription factor"/>
    <property type="match status" value="1"/>
</dbReference>
<dbReference type="EMBL" id="JAGEUA010000006">
    <property type="protein sequence ID" value="KAL0974249.1"/>
    <property type="molecule type" value="Genomic_DNA"/>
</dbReference>
<dbReference type="GO" id="GO:0008270">
    <property type="term" value="F:zinc ion binding"/>
    <property type="evidence" value="ECO:0007669"/>
    <property type="project" value="UniProtKB-KW"/>
</dbReference>
<feature type="compositionally biased region" description="Low complexity" evidence="13">
    <location>
        <begin position="151"/>
        <end position="169"/>
    </location>
</feature>
<gene>
    <name evidence="15" type="ORF">UPYG_G00217700</name>
</gene>
<feature type="compositionally biased region" description="Polar residues" evidence="13">
    <location>
        <begin position="851"/>
        <end position="860"/>
    </location>
</feature>
<evidence type="ECO:0000256" key="3">
    <source>
        <dbReference type="ARBA" id="ARBA00022490"/>
    </source>
</evidence>
<dbReference type="Gene3D" id="3.30.160.60">
    <property type="entry name" value="Classic Zinc Finger"/>
    <property type="match status" value="5"/>
</dbReference>
<dbReference type="FunFam" id="3.30.160.60:FF:000805">
    <property type="entry name" value="RE1-silencing transcription factor B"/>
    <property type="match status" value="1"/>
</dbReference>
<evidence type="ECO:0000313" key="15">
    <source>
        <dbReference type="EMBL" id="KAL0974249.1"/>
    </source>
</evidence>
<dbReference type="Pfam" id="PF13909">
    <property type="entry name" value="zf-H2C2_5"/>
    <property type="match status" value="1"/>
</dbReference>
<evidence type="ECO:0000256" key="13">
    <source>
        <dbReference type="SAM" id="MobiDB-lite"/>
    </source>
</evidence>
<dbReference type="InterPro" id="IPR036236">
    <property type="entry name" value="Znf_C2H2_sf"/>
</dbReference>
<dbReference type="InterPro" id="IPR057281">
    <property type="entry name" value="Zfn-C2H2_REST"/>
</dbReference>
<proteinExistence type="predicted"/>
<evidence type="ECO:0000256" key="10">
    <source>
        <dbReference type="ARBA" id="ARBA00023163"/>
    </source>
</evidence>
<dbReference type="FunFam" id="3.30.160.60:FF:000662">
    <property type="entry name" value="RE1-silencing transcription factor A"/>
    <property type="match status" value="1"/>
</dbReference>
<keyword evidence="11" id="KW-0539">Nucleus</keyword>
<dbReference type="GO" id="GO:0045596">
    <property type="term" value="P:negative regulation of cell differentiation"/>
    <property type="evidence" value="ECO:0007669"/>
    <property type="project" value="UniProtKB-ARBA"/>
</dbReference>
<evidence type="ECO:0000256" key="5">
    <source>
        <dbReference type="ARBA" id="ARBA00022723"/>
    </source>
</evidence>
<feature type="region of interest" description="Disordered" evidence="13">
    <location>
        <begin position="790"/>
        <end position="1042"/>
    </location>
</feature>
<keyword evidence="8" id="KW-0862">Zinc</keyword>
<feature type="compositionally biased region" description="Low complexity" evidence="13">
    <location>
        <begin position="1005"/>
        <end position="1042"/>
    </location>
</feature>
<dbReference type="SMART" id="SM00355">
    <property type="entry name" value="ZnF_C2H2"/>
    <property type="match status" value="9"/>
</dbReference>
<dbReference type="GO" id="GO:0045664">
    <property type="term" value="P:regulation of neuron differentiation"/>
    <property type="evidence" value="ECO:0007669"/>
    <property type="project" value="UniProtKB-ARBA"/>
</dbReference>
<evidence type="ECO:0000256" key="9">
    <source>
        <dbReference type="ARBA" id="ARBA00023015"/>
    </source>
</evidence>
<dbReference type="Proteomes" id="UP001557470">
    <property type="component" value="Unassembled WGS sequence"/>
</dbReference>
<dbReference type="FunFam" id="3.30.160.60:FF:000952">
    <property type="entry name" value="RE1-silencing transcription factor B"/>
    <property type="match status" value="1"/>
</dbReference>
<feature type="compositionally biased region" description="Basic and acidic residues" evidence="13">
    <location>
        <begin position="674"/>
        <end position="726"/>
    </location>
</feature>
<dbReference type="PANTHER" id="PTHR24403:SF102">
    <property type="entry name" value="RE1-SILENCING TRANSCRIPTION FACTOR"/>
    <property type="match status" value="1"/>
</dbReference>
<keyword evidence="4" id="KW-0678">Repressor</keyword>
<evidence type="ECO:0000256" key="7">
    <source>
        <dbReference type="ARBA" id="ARBA00022771"/>
    </source>
</evidence>
<feature type="region of interest" description="Disordered" evidence="13">
    <location>
        <begin position="219"/>
        <end position="242"/>
    </location>
</feature>
<evidence type="ECO:0000256" key="4">
    <source>
        <dbReference type="ARBA" id="ARBA00022491"/>
    </source>
</evidence>
<feature type="compositionally biased region" description="Polar residues" evidence="13">
    <location>
        <begin position="802"/>
        <end position="812"/>
    </location>
</feature>
<feature type="compositionally biased region" description="Polar residues" evidence="13">
    <location>
        <begin position="949"/>
        <end position="965"/>
    </location>
</feature>
<dbReference type="GO" id="GO:0005737">
    <property type="term" value="C:cytoplasm"/>
    <property type="evidence" value="ECO:0007669"/>
    <property type="project" value="UniProtKB-SubCell"/>
</dbReference>
<evidence type="ECO:0000256" key="8">
    <source>
        <dbReference type="ARBA" id="ARBA00022833"/>
    </source>
</evidence>
<dbReference type="Pfam" id="PF24540">
    <property type="entry name" value="zf-C2H2_REST"/>
    <property type="match status" value="1"/>
</dbReference>
<name>A0ABD0WL49_UMBPY</name>
<evidence type="ECO:0000256" key="1">
    <source>
        <dbReference type="ARBA" id="ARBA00004123"/>
    </source>
</evidence>
<keyword evidence="10" id="KW-0804">Transcription</keyword>
<dbReference type="InterPro" id="IPR050688">
    <property type="entry name" value="Zinc_finger/UBP_domain"/>
</dbReference>
<sequence>MLTEYLQNTVKKWINIYATELPNMAAQTVFPMGLVMFSSTVGMPMGEDAQGLAEISHNAMPAPQLVMLANVACENPIEGKEMVELQTVGCTSYSDSEDENIIRYSYDSHEREMCIVDYPESPRATLSQAEEAEEEGVDLSKPSVQPPVSPSTPLTPSTPTTPSTPASPVGKMESAKKKKPFFCKACRYQAKCEQEFVTHIKIHSANRMMVVKRVEGDKSRPTEVFAGPPQEEAAEGGGGGEGGTVNKGVIRCERCGYNTNRYDHYMAHLKHHKREGDDQSIYRCTICTYTTVSQYHWRKHLRNHFPSKLFTCSQCCYFSDRKNNYVQHIRTHTGERPFRCAYCEYSSSQKTHLTRHMRTHSGERPFKCDSCNYLASNQHEVTRHARQVHNGPKPLCCPYCTYKTADRSNYKKHVELHLNPRQFLCPVCKYAASKKCNLQYHIKSRHPGCPQIGMDVSKIKLRVKKPGSDEFSDEYAVNESANVDDDEDDLDAEVGPAGADKQSSPINLSTKKSNPSVIKAAESVATDKTNRQSELAPVKETKKSSKPNPVQTVEGMVADKSSKKVSIFPVKDVKKSSKSNPIQTVESMPIDKNLQKCDVVPTKETPKKTKVSLKRKNMDMACASTKDNVTLKEIGKEMAAAVPRKQTILKTSVKDKTEMKETVAKVQNVNLGEDVDKDKFMEEKIEKDTLERDLETPMEEETKRPQKEKKEKLEKLRNDKETDNKNATKSLKTPKRIKKKVEKAPEIQEETAQSEKSKKKPVKRKAAEALDLSIKEYADEPCSKIKAKRLKVKAANKPHSKASITQSKTTQPCPAPEQEGPTNQTIDLPAVKKGRKSRTNNKKQAGHRETAGSSECSNAENPVCLTESEKAPSTELQPAVVEEEQHVADPEIVPALDTSSTPSVAEKQPNNGRDNVAQRSPFTSEVTTPLAEQAKITDKAEGTPALESFSGSNDSPVKTNGTPDFSQPLGEPSTPTTPSVELPRPQGKPTETEEDEGIHSHDGGSDISDSASEGSDDSGLNGLAGAAGKLANDPETPTEEVLTPTELKSHTCIFCDRTFLMEGEYRRHLNRHLVNVYYLDHAAKPN</sequence>
<dbReference type="PANTHER" id="PTHR24403">
    <property type="entry name" value="ZINC FINGER PROTEIN"/>
    <property type="match status" value="1"/>
</dbReference>
<feature type="compositionally biased region" description="Basic residues" evidence="13">
    <location>
        <begin position="732"/>
        <end position="741"/>
    </location>
</feature>
<dbReference type="GO" id="GO:0010468">
    <property type="term" value="P:regulation of gene expression"/>
    <property type="evidence" value="ECO:0007669"/>
    <property type="project" value="UniProtKB-ARBA"/>
</dbReference>
<dbReference type="AlphaFoldDB" id="A0ABD0WL49"/>
<organism evidence="15 16">
    <name type="scientific">Umbra pygmaea</name>
    <name type="common">Eastern mudminnow</name>
    <dbReference type="NCBI Taxonomy" id="75934"/>
    <lineage>
        <taxon>Eukaryota</taxon>
        <taxon>Metazoa</taxon>
        <taxon>Chordata</taxon>
        <taxon>Craniata</taxon>
        <taxon>Vertebrata</taxon>
        <taxon>Euteleostomi</taxon>
        <taxon>Actinopterygii</taxon>
        <taxon>Neopterygii</taxon>
        <taxon>Teleostei</taxon>
        <taxon>Protacanthopterygii</taxon>
        <taxon>Esociformes</taxon>
        <taxon>Umbridae</taxon>
        <taxon>Umbra</taxon>
    </lineage>
</organism>
<feature type="domain" description="C2H2-type" evidence="14">
    <location>
        <begin position="310"/>
        <end position="337"/>
    </location>
</feature>
<evidence type="ECO:0000313" key="16">
    <source>
        <dbReference type="Proteomes" id="UP001557470"/>
    </source>
</evidence>
<comment type="subcellular location">
    <subcellularLocation>
        <location evidence="2">Cytoplasm</location>
    </subcellularLocation>
    <subcellularLocation>
        <location evidence="1">Nucleus</location>
    </subcellularLocation>
</comment>
<keyword evidence="5" id="KW-0479">Metal-binding</keyword>
<feature type="compositionally biased region" description="Basic residues" evidence="13">
    <location>
        <begin position="790"/>
        <end position="800"/>
    </location>
</feature>
<feature type="domain" description="C2H2-type" evidence="14">
    <location>
        <begin position="338"/>
        <end position="365"/>
    </location>
</feature>
<evidence type="ECO:0000256" key="12">
    <source>
        <dbReference type="PROSITE-ProRule" id="PRU00042"/>
    </source>
</evidence>
<comment type="caution">
    <text evidence="15">The sequence shown here is derived from an EMBL/GenBank/DDBJ whole genome shotgun (WGS) entry which is preliminary data.</text>
</comment>
<keyword evidence="16" id="KW-1185">Reference proteome</keyword>
<feature type="region of interest" description="Disordered" evidence="13">
    <location>
        <begin position="123"/>
        <end position="172"/>
    </location>
</feature>
<keyword evidence="9" id="KW-0805">Transcription regulation</keyword>
<dbReference type="PROSITE" id="PS50157">
    <property type="entry name" value="ZINC_FINGER_C2H2_2"/>
    <property type="match status" value="3"/>
</dbReference>
<accession>A0ABD0WL49</accession>
<keyword evidence="3" id="KW-0963">Cytoplasm</keyword>
<reference evidence="15 16" key="1">
    <citation type="submission" date="2024-06" db="EMBL/GenBank/DDBJ databases">
        <authorList>
            <person name="Pan Q."/>
            <person name="Wen M."/>
            <person name="Jouanno E."/>
            <person name="Zahm M."/>
            <person name="Klopp C."/>
            <person name="Cabau C."/>
            <person name="Louis A."/>
            <person name="Berthelot C."/>
            <person name="Parey E."/>
            <person name="Roest Crollius H."/>
            <person name="Montfort J."/>
            <person name="Robinson-Rechavi M."/>
            <person name="Bouchez O."/>
            <person name="Lampietro C."/>
            <person name="Lopez Roques C."/>
            <person name="Donnadieu C."/>
            <person name="Postlethwait J."/>
            <person name="Bobe J."/>
            <person name="Verreycken H."/>
            <person name="Guiguen Y."/>
        </authorList>
    </citation>
    <scope>NUCLEOTIDE SEQUENCE [LARGE SCALE GENOMIC DNA]</scope>
    <source>
        <strain evidence="15">Up_M1</strain>
        <tissue evidence="15">Testis</tissue>
    </source>
</reference>
<feature type="compositionally biased region" description="Polar residues" evidence="13">
    <location>
        <begin position="501"/>
        <end position="516"/>
    </location>
</feature>
<feature type="compositionally biased region" description="Acidic residues" evidence="13">
    <location>
        <begin position="482"/>
        <end position="492"/>
    </location>
</feature>
<protein>
    <recommendedName>
        <fullName evidence="14">C2H2-type domain-containing protein</fullName>
    </recommendedName>
</protein>